<evidence type="ECO:0000256" key="1">
    <source>
        <dbReference type="SAM" id="Coils"/>
    </source>
</evidence>
<dbReference type="RefSeq" id="WP_118943265.1">
    <property type="nucleotide sequence ID" value="NZ_CP032125.1"/>
</dbReference>
<evidence type="ECO:0000313" key="3">
    <source>
        <dbReference type="Proteomes" id="UP000261704"/>
    </source>
</evidence>
<dbReference type="KEGG" id="pamo:BAR1_12165"/>
<organism evidence="2 3">
    <name type="scientific">Profundibacter amoris</name>
    <dbReference type="NCBI Taxonomy" id="2171755"/>
    <lineage>
        <taxon>Bacteria</taxon>
        <taxon>Pseudomonadati</taxon>
        <taxon>Pseudomonadota</taxon>
        <taxon>Alphaproteobacteria</taxon>
        <taxon>Rhodobacterales</taxon>
        <taxon>Paracoccaceae</taxon>
        <taxon>Profundibacter</taxon>
    </lineage>
</organism>
<gene>
    <name evidence="2" type="ORF">BAR1_12165</name>
</gene>
<evidence type="ECO:0000313" key="2">
    <source>
        <dbReference type="EMBL" id="AXX98610.1"/>
    </source>
</evidence>
<sequence length="538" mass="60415">MNDNPMWDKLQSLRSAMPRSVKETEVLRVAGILLGNDPQKSAGDARQEVLRWVQRRCGGRLPPKAWGFEDFDYLAGGRNSAGVRIQTEDSDIWAIRADDPDKSVAGRIWTTEVVVGLGKEEPPRFSARLIVSSTEDQVNIVPHSPGFIQQVVEKVGLARGRYPVTAHPRIIQSEADYMELTEGLLDKNRQLPILALTIADDSTNTEMPAIDAYALNRATIGLAHVVVVPSEFTWRLTQDFGRRHSVFGGAVRAYLPGFSPDEPPYPHRLIVADRLSDENGREQCVRLMRTLAANESIHRTQINRNILTFASVRNTSLRLQQEQMSDASETEQLSMAKSRIDALERELDESKGEMDYFDAEHKSAIERAEAAEDQARSYGYRIHSLTAQLKEQGGTSSIESDLPETWPQFTMWVDENLSGLVVLAPRARKNSKNPQFENMGLTIRCLKWLAETGRSHFLQGGGSIREAEVEAGIRNAHCGGDQFEFDWQGNRYTADWHIKNGGNTRDPSRCLRIYYCWDDASQQIVVADLPAHRRTGAT</sequence>
<keyword evidence="1" id="KW-0175">Coiled coil</keyword>
<dbReference type="Proteomes" id="UP000261704">
    <property type="component" value="Chromosome"/>
</dbReference>
<feature type="coiled-coil region" evidence="1">
    <location>
        <begin position="333"/>
        <end position="360"/>
    </location>
</feature>
<dbReference type="AlphaFoldDB" id="A0A347UID2"/>
<dbReference type="EMBL" id="CP032125">
    <property type="protein sequence ID" value="AXX98610.1"/>
    <property type="molecule type" value="Genomic_DNA"/>
</dbReference>
<name>A0A347UID2_9RHOB</name>
<reference evidence="2 3" key="1">
    <citation type="submission" date="2018-09" db="EMBL/GenBank/DDBJ databases">
        <title>Profundibacter amoris BAR1 gen. nov., sp. nov., a new member of the Roseobacter clade isolated at Lokis Castle Vent Field on the Arctic Mid-Oceanic Ridge.</title>
        <authorList>
            <person name="Le Moine Bauer S."/>
            <person name="Sjoeberg A.G."/>
            <person name="L'Haridon S."/>
            <person name="Stokke R."/>
            <person name="Roalkvam I."/>
            <person name="Steen I.H."/>
            <person name="Dahle H."/>
        </authorList>
    </citation>
    <scope>NUCLEOTIDE SEQUENCE [LARGE SCALE GENOMIC DNA]</scope>
    <source>
        <strain evidence="2 3">BAR1</strain>
    </source>
</reference>
<protein>
    <submittedName>
        <fullName evidence="2">Uncharacterized protein</fullName>
    </submittedName>
</protein>
<proteinExistence type="predicted"/>
<keyword evidence="3" id="KW-1185">Reference proteome</keyword>
<dbReference type="OrthoDB" id="7338316at2"/>
<accession>A0A347UID2</accession>